<evidence type="ECO:0000313" key="8">
    <source>
        <dbReference type="EMBL" id="WYJ95645.1"/>
    </source>
</evidence>
<protein>
    <submittedName>
        <fullName evidence="7">Dihydropyrimidinase</fullName>
    </submittedName>
</protein>
<dbReference type="GO" id="GO:0046872">
    <property type="term" value="F:metal ion binding"/>
    <property type="evidence" value="ECO:0007669"/>
    <property type="project" value="UniProtKB-KW"/>
</dbReference>
<evidence type="ECO:0000259" key="6">
    <source>
        <dbReference type="Pfam" id="PF01979"/>
    </source>
</evidence>
<evidence type="ECO:0000313" key="9">
    <source>
        <dbReference type="Proteomes" id="UP000196151"/>
    </source>
</evidence>
<keyword evidence="4" id="KW-0378">Hydrolase</keyword>
<dbReference type="CDD" id="cd01314">
    <property type="entry name" value="D-HYD"/>
    <property type="match status" value="1"/>
</dbReference>
<dbReference type="EMBL" id="NIBQ01000001">
    <property type="protein sequence ID" value="OUZ35128.1"/>
    <property type="molecule type" value="Genomic_DNA"/>
</dbReference>
<evidence type="ECO:0000256" key="5">
    <source>
        <dbReference type="PIRSR" id="PIRSR611778-50"/>
    </source>
</evidence>
<dbReference type="FunFam" id="3.20.20.140:FF:000076">
    <property type="entry name" value="Dihydropyrimidinase like 2"/>
    <property type="match status" value="1"/>
</dbReference>
<comment type="similarity">
    <text evidence="2">Belongs to the metallo-dependent hydrolases superfamily. Hydantoinase/dihydropyrimidinase family.</text>
</comment>
<reference evidence="7" key="1">
    <citation type="submission" date="2017-05" db="EMBL/GenBank/DDBJ databases">
        <title>The Genome Sequence of Enterococcus sp. 9D6_DIV0238.</title>
        <authorList>
            <consortium name="The Broad Institute Genomics Platform"/>
            <consortium name="The Broad Institute Genomic Center for Infectious Diseases"/>
            <person name="Earl A."/>
            <person name="Manson A."/>
            <person name="Schwartman J."/>
            <person name="Gilmore M."/>
            <person name="Abouelleil A."/>
            <person name="Cao P."/>
            <person name="Chapman S."/>
            <person name="Cusick C."/>
            <person name="Shea T."/>
            <person name="Young S."/>
            <person name="Neafsey D."/>
            <person name="Nusbaum C."/>
            <person name="Birren B."/>
        </authorList>
    </citation>
    <scope>NUCLEOTIDE SEQUENCE [LARGE SCALE GENOMIC DNA]</scope>
    <source>
        <strain evidence="7">9D6_DIV0238</strain>
    </source>
</reference>
<gene>
    <name evidence="7" type="ORF">A5889_000603</name>
    <name evidence="8" type="ORF">A5889_003193</name>
</gene>
<evidence type="ECO:0000256" key="2">
    <source>
        <dbReference type="ARBA" id="ARBA00008829"/>
    </source>
</evidence>
<keyword evidence="3" id="KW-0479">Metal-binding</keyword>
<dbReference type="InterPro" id="IPR032466">
    <property type="entry name" value="Metal_Hydrolase"/>
</dbReference>
<dbReference type="PANTHER" id="PTHR11647:SF1">
    <property type="entry name" value="COLLAPSIN RESPONSE MEDIATOR PROTEIN"/>
    <property type="match status" value="1"/>
</dbReference>
<dbReference type="InterPro" id="IPR050378">
    <property type="entry name" value="Metallo-dep_Hydrolases_sf"/>
</dbReference>
<dbReference type="AlphaFoldDB" id="A0A200JD56"/>
<dbReference type="InterPro" id="IPR006680">
    <property type="entry name" value="Amidohydro-rel"/>
</dbReference>
<name>A0A200JD56_9ENTE</name>
<evidence type="ECO:0000256" key="3">
    <source>
        <dbReference type="ARBA" id="ARBA00022723"/>
    </source>
</evidence>
<dbReference type="RefSeq" id="WP_087639767.1">
    <property type="nucleotide sequence ID" value="NZ_CP147246.1"/>
</dbReference>
<dbReference type="Proteomes" id="UP000196151">
    <property type="component" value="Chromosome"/>
</dbReference>
<keyword evidence="9" id="KW-1185">Reference proteome</keyword>
<dbReference type="SUPFAM" id="SSF51338">
    <property type="entry name" value="Composite domain of metallo-dependent hydrolases"/>
    <property type="match status" value="2"/>
</dbReference>
<accession>A0A200JD56</accession>
<comment type="PTM">
    <text evidence="5">Carbamylation allows a single lysine to coordinate two divalent metal cations.</text>
</comment>
<evidence type="ECO:0000256" key="1">
    <source>
        <dbReference type="ARBA" id="ARBA00001947"/>
    </source>
</evidence>
<reference evidence="8" key="3">
    <citation type="submission" date="2024-03" db="EMBL/GenBank/DDBJ databases">
        <title>The Genome Sequence of Enterococcus sp. DIV0238c.</title>
        <authorList>
            <consortium name="The Broad Institute Genomics Platform"/>
            <consortium name="The Broad Institute Microbial Omics Core"/>
            <consortium name="The Broad Institute Genomic Center for Infectious Diseases"/>
            <person name="Earl A."/>
            <person name="Manson A."/>
            <person name="Gilmore M."/>
            <person name="Schwartman J."/>
            <person name="Shea T."/>
            <person name="Abouelleil A."/>
            <person name="Cao P."/>
            <person name="Chapman S."/>
            <person name="Cusick C."/>
            <person name="Young S."/>
            <person name="Neafsey D."/>
            <person name="Nusbaum C."/>
            <person name="Birren B."/>
        </authorList>
    </citation>
    <scope>NUCLEOTIDE SEQUENCE</scope>
    <source>
        <strain evidence="8">9D6_DIV0238</strain>
    </source>
</reference>
<feature type="domain" description="Amidohydrolase-related" evidence="6">
    <location>
        <begin position="49"/>
        <end position="435"/>
    </location>
</feature>
<dbReference type="SUPFAM" id="SSF51556">
    <property type="entry name" value="Metallo-dependent hydrolases"/>
    <property type="match status" value="1"/>
</dbReference>
<dbReference type="InterPro" id="IPR011059">
    <property type="entry name" value="Metal-dep_hydrolase_composite"/>
</dbReference>
<evidence type="ECO:0000256" key="4">
    <source>
        <dbReference type="ARBA" id="ARBA00022801"/>
    </source>
</evidence>
<reference evidence="8" key="2">
    <citation type="submission" date="2017-05" db="EMBL/GenBank/DDBJ databases">
        <authorList>
            <consortium name="The Broad Institute Genomics Platform"/>
            <consortium name="The Broad Institute Genomic Center for Infectious Diseases"/>
            <person name="Earl A."/>
            <person name="Manson A."/>
            <person name="Schwartman J."/>
            <person name="Gilmore M."/>
            <person name="Abouelleil A."/>
            <person name="Cao P."/>
            <person name="Chapman S."/>
            <person name="Cusick C."/>
            <person name="Shea T."/>
            <person name="Young S."/>
            <person name="Neafsey D."/>
            <person name="Nusbaum C."/>
            <person name="Birren B."/>
        </authorList>
    </citation>
    <scope>NUCLEOTIDE SEQUENCE</scope>
    <source>
        <strain evidence="8">9D6_DIV0238</strain>
    </source>
</reference>
<dbReference type="GO" id="GO:0005829">
    <property type="term" value="C:cytosol"/>
    <property type="evidence" value="ECO:0007669"/>
    <property type="project" value="TreeGrafter"/>
</dbReference>
<dbReference type="OrthoDB" id="9765462at2"/>
<dbReference type="Pfam" id="PF01979">
    <property type="entry name" value="Amidohydro_1"/>
    <property type="match status" value="1"/>
</dbReference>
<dbReference type="GO" id="GO:0016812">
    <property type="term" value="F:hydrolase activity, acting on carbon-nitrogen (but not peptide) bonds, in cyclic amides"/>
    <property type="evidence" value="ECO:0007669"/>
    <property type="project" value="TreeGrafter"/>
</dbReference>
<dbReference type="Gene3D" id="3.20.20.140">
    <property type="entry name" value="Metal-dependent hydrolases"/>
    <property type="match status" value="1"/>
</dbReference>
<organism evidence="7">
    <name type="scientific">Candidatus Enterococcus dunnyi</name>
    <dbReference type="NCBI Taxonomy" id="1834192"/>
    <lineage>
        <taxon>Bacteria</taxon>
        <taxon>Bacillati</taxon>
        <taxon>Bacillota</taxon>
        <taxon>Bacilli</taxon>
        <taxon>Lactobacillales</taxon>
        <taxon>Enterococcaceae</taxon>
        <taxon>Enterococcus</taxon>
    </lineage>
</organism>
<dbReference type="InterPro" id="IPR011778">
    <property type="entry name" value="Hydantoinase/dihydroPyrase"/>
</dbReference>
<comment type="cofactor">
    <cofactor evidence="1">
        <name>Zn(2+)</name>
        <dbReference type="ChEBI" id="CHEBI:29105"/>
    </cofactor>
</comment>
<dbReference type="PANTHER" id="PTHR11647">
    <property type="entry name" value="HYDRANTOINASE/DIHYDROPYRIMIDINASE FAMILY MEMBER"/>
    <property type="match status" value="1"/>
</dbReference>
<dbReference type="EMBL" id="CP147246">
    <property type="protein sequence ID" value="WYJ95645.1"/>
    <property type="molecule type" value="Genomic_DNA"/>
</dbReference>
<feature type="modified residue" description="N6-carboxylysine" evidence="5">
    <location>
        <position position="151"/>
    </location>
</feature>
<sequence length="460" mass="50666">MSILLKGGVVVSAKDRRQLDVRLDGETIIEMGTNLAIGESEVEDVTGCFLLPGFIDAHTHLELNNGKGSMGTADNFYTGSKAAVAKGTTTVIDMATPSKGSSLKDCLAAWDHLAEGNSSCDYTYHMSIIEWNPEIKAEIKAMIDAGITSFKMYMAYDNLRTKDAEIFEAMQEIRTFGGMLGIHCENGDMVNEMIAKFVAEGKVSPHYHPLTRPDSVEAEAVERYLMIADLADLPVNIVHLSTKRSLEAVHRARERGQKVYVETCPQYLVLDEHLYDGPDFEGAKYVCSPPLRSLEDQAALWAGVIEGTIDTISTDHCSFNFEGQKTIGRTDFSKIPNGMPGVETRPELIYTYGVAANKITLERMVGLLSEDIAKQFALYPQKGVIQQGSDADIVVWDPEKSGVISAATQLQNVDYTPYDGFETKGAARSVYLRGQKVAEEGQMINEKKGRFVFRTIGQNK</sequence>
<dbReference type="Gene3D" id="2.30.40.10">
    <property type="entry name" value="Urease, subunit C, domain 1"/>
    <property type="match status" value="1"/>
</dbReference>
<evidence type="ECO:0000313" key="7">
    <source>
        <dbReference type="EMBL" id="OUZ35128.1"/>
    </source>
</evidence>
<dbReference type="NCBIfam" id="TIGR02033">
    <property type="entry name" value="D-hydantoinase"/>
    <property type="match status" value="1"/>
</dbReference>
<proteinExistence type="inferred from homology"/>